<protein>
    <recommendedName>
        <fullName evidence="4">Secreted protein</fullName>
    </recommendedName>
</protein>
<sequence length="145" mass="15255">MASALLLLRAVAAARLLAVLDTLGVERTADDLVADTGEVLHTTTAHEHHRVLLQVVTLTRDVGGDLDGAGQTHAGDLPERRVRLLRGGGVHASAHAATLRAALEGRGLDLGGLVAAALADQLIDGWHLPAFSLSEDCSHEQPWLF</sequence>
<evidence type="ECO:0008006" key="4">
    <source>
        <dbReference type="Google" id="ProtNLM"/>
    </source>
</evidence>
<reference evidence="2 3" key="1">
    <citation type="journal article" date="2014" name="Genome Announc.">
        <title>Draft Genome Sequence of Propane- and Butane-Oxidizing Actinobacterium Rhodococcus ruber IEGM 231.</title>
        <authorList>
            <person name="Ivshina I.B."/>
            <person name="Kuyukina M.S."/>
            <person name="Krivoruchko A.V."/>
            <person name="Barbe V."/>
            <person name="Fischer C."/>
        </authorList>
    </citation>
    <scope>NUCLEOTIDE SEQUENCE [LARGE SCALE GENOMIC DNA]</scope>
</reference>
<name>A0A098BL24_9NOCA</name>
<feature type="chain" id="PRO_5038596154" description="Secreted protein" evidence="1">
    <location>
        <begin position="19"/>
        <end position="145"/>
    </location>
</feature>
<gene>
    <name evidence="2" type="ORF">RHRU231_450074</name>
</gene>
<evidence type="ECO:0000313" key="2">
    <source>
        <dbReference type="EMBL" id="CDZ88907.1"/>
    </source>
</evidence>
<organism evidence="2 3">
    <name type="scientific">Rhodococcus ruber</name>
    <dbReference type="NCBI Taxonomy" id="1830"/>
    <lineage>
        <taxon>Bacteria</taxon>
        <taxon>Bacillati</taxon>
        <taxon>Actinomycetota</taxon>
        <taxon>Actinomycetes</taxon>
        <taxon>Mycobacteriales</taxon>
        <taxon>Nocardiaceae</taxon>
        <taxon>Rhodococcus</taxon>
    </lineage>
</organism>
<keyword evidence="1" id="KW-0732">Signal</keyword>
<evidence type="ECO:0000256" key="1">
    <source>
        <dbReference type="SAM" id="SignalP"/>
    </source>
</evidence>
<evidence type="ECO:0000313" key="3">
    <source>
        <dbReference type="Proteomes" id="UP000042997"/>
    </source>
</evidence>
<proteinExistence type="predicted"/>
<accession>A0A098BL24</accession>
<dbReference type="AlphaFoldDB" id="A0A098BL24"/>
<dbReference type="EMBL" id="CCSD01000056">
    <property type="protein sequence ID" value="CDZ88907.1"/>
    <property type="molecule type" value="Genomic_DNA"/>
</dbReference>
<feature type="signal peptide" evidence="1">
    <location>
        <begin position="1"/>
        <end position="18"/>
    </location>
</feature>
<dbReference type="Proteomes" id="UP000042997">
    <property type="component" value="Unassembled WGS sequence"/>
</dbReference>